<keyword evidence="1" id="KW-0472">Membrane</keyword>
<keyword evidence="4" id="KW-1185">Reference proteome</keyword>
<sequence length="102" mass="10929">QWGQQPPYAPQPPYGQYGPAPSGPVRTNVLAILSLVFAFVFAPAGIVLGHLAKRQLRTSREEGDQLATWGLILSYVFTGLGLLACCGWLAVVILASNNGNNY</sequence>
<organism evidence="3 4">
    <name type="scientific">Micromonospora azadirachtae</name>
    <dbReference type="NCBI Taxonomy" id="1970735"/>
    <lineage>
        <taxon>Bacteria</taxon>
        <taxon>Bacillati</taxon>
        <taxon>Actinomycetota</taxon>
        <taxon>Actinomycetes</taxon>
        <taxon>Micromonosporales</taxon>
        <taxon>Micromonosporaceae</taxon>
        <taxon>Micromonospora</taxon>
    </lineage>
</organism>
<proteinExistence type="predicted"/>
<keyword evidence="1" id="KW-0812">Transmembrane</keyword>
<name>A0ABW3A8J8_9ACTN</name>
<evidence type="ECO:0000259" key="2">
    <source>
        <dbReference type="Pfam" id="PF13828"/>
    </source>
</evidence>
<dbReference type="InterPro" id="IPR025241">
    <property type="entry name" value="DUF4190"/>
</dbReference>
<evidence type="ECO:0000313" key="3">
    <source>
        <dbReference type="EMBL" id="MFD0786886.1"/>
    </source>
</evidence>
<evidence type="ECO:0000256" key="1">
    <source>
        <dbReference type="SAM" id="Phobius"/>
    </source>
</evidence>
<dbReference type="EMBL" id="JBHTHM010001629">
    <property type="protein sequence ID" value="MFD0786886.1"/>
    <property type="molecule type" value="Genomic_DNA"/>
</dbReference>
<feature type="transmembrane region" description="Helical" evidence="1">
    <location>
        <begin position="72"/>
        <end position="95"/>
    </location>
</feature>
<accession>A0ABW3A8J8</accession>
<comment type="caution">
    <text evidence="3">The sequence shown here is derived from an EMBL/GenBank/DDBJ whole genome shotgun (WGS) entry which is preliminary data.</text>
</comment>
<protein>
    <submittedName>
        <fullName evidence="3">DUF4190 domain-containing protein</fullName>
    </submittedName>
</protein>
<feature type="transmembrane region" description="Helical" evidence="1">
    <location>
        <begin position="29"/>
        <end position="51"/>
    </location>
</feature>
<dbReference type="Proteomes" id="UP001597053">
    <property type="component" value="Unassembled WGS sequence"/>
</dbReference>
<keyword evidence="1" id="KW-1133">Transmembrane helix</keyword>
<dbReference type="Pfam" id="PF13828">
    <property type="entry name" value="DUF4190"/>
    <property type="match status" value="1"/>
</dbReference>
<feature type="domain" description="DUF4190" evidence="2">
    <location>
        <begin position="29"/>
        <end position="83"/>
    </location>
</feature>
<gene>
    <name evidence="3" type="ORF">ACFQZ8_23555</name>
</gene>
<feature type="non-terminal residue" evidence="3">
    <location>
        <position position="1"/>
    </location>
</feature>
<evidence type="ECO:0000313" key="4">
    <source>
        <dbReference type="Proteomes" id="UP001597053"/>
    </source>
</evidence>
<reference evidence="4" key="1">
    <citation type="journal article" date="2019" name="Int. J. Syst. Evol. Microbiol.">
        <title>The Global Catalogue of Microorganisms (GCM) 10K type strain sequencing project: providing services to taxonomists for standard genome sequencing and annotation.</title>
        <authorList>
            <consortium name="The Broad Institute Genomics Platform"/>
            <consortium name="The Broad Institute Genome Sequencing Center for Infectious Disease"/>
            <person name="Wu L."/>
            <person name="Ma J."/>
        </authorList>
    </citation>
    <scope>NUCLEOTIDE SEQUENCE [LARGE SCALE GENOMIC DNA]</scope>
    <source>
        <strain evidence="4">JCM 32148</strain>
    </source>
</reference>